<dbReference type="PROSITE" id="PS50110">
    <property type="entry name" value="RESPONSE_REGULATORY"/>
    <property type="match status" value="1"/>
</dbReference>
<dbReference type="InterPro" id="IPR011006">
    <property type="entry name" value="CheY-like_superfamily"/>
</dbReference>
<comment type="caution">
    <text evidence="6">The sequence shown here is derived from an EMBL/GenBank/DDBJ whole genome shotgun (WGS) entry which is preliminary data.</text>
</comment>
<evidence type="ECO:0000259" key="5">
    <source>
        <dbReference type="PROSITE" id="PS50110"/>
    </source>
</evidence>
<protein>
    <submittedName>
        <fullName evidence="6">LuxR C-terminal-related transcriptional regulator</fullName>
    </submittedName>
</protein>
<dbReference type="InterPro" id="IPR051015">
    <property type="entry name" value="EvgA-like"/>
</dbReference>
<dbReference type="InterPro" id="IPR016032">
    <property type="entry name" value="Sig_transdc_resp-reg_C-effctor"/>
</dbReference>
<dbReference type="SUPFAM" id="SSF46894">
    <property type="entry name" value="C-terminal effector domain of the bipartite response regulators"/>
    <property type="match status" value="1"/>
</dbReference>
<dbReference type="PRINTS" id="PR00038">
    <property type="entry name" value="HTHLUXR"/>
</dbReference>
<reference evidence="7" key="1">
    <citation type="journal article" date="2019" name="Int. J. Syst. Evol. Microbiol.">
        <title>The Global Catalogue of Microorganisms (GCM) 10K type strain sequencing project: providing services to taxonomists for standard genome sequencing and annotation.</title>
        <authorList>
            <consortium name="The Broad Institute Genomics Platform"/>
            <consortium name="The Broad Institute Genome Sequencing Center for Infectious Disease"/>
            <person name="Wu L."/>
            <person name="Ma J."/>
        </authorList>
    </citation>
    <scope>NUCLEOTIDE SEQUENCE [LARGE SCALE GENOMIC DNA]</scope>
    <source>
        <strain evidence="7">CECT 8288</strain>
    </source>
</reference>
<dbReference type="SMART" id="SM00421">
    <property type="entry name" value="HTH_LUXR"/>
    <property type="match status" value="1"/>
</dbReference>
<sequence length="218" mass="23552">MHKLLIVDDHPLFRDALSLSLNQAASVLQLSQESPILYSASLEDAFGQLQRTSNIDLIMLDLHLPGHDGFWGLVEIRKLYPAVAVVVISGNDDGATVAKAKACGASGFISKSAMSSVIVEGVQAVLHGEEFWPAGRDDPDSEVANIAAKVHELTDQQMVVLKHLQEGRLNKQIAFDLDISEATVKAHVTAIFRKLGVVNRTQAVILANKLQLDTPIAS</sequence>
<dbReference type="SUPFAM" id="SSF52172">
    <property type="entry name" value="CheY-like"/>
    <property type="match status" value="1"/>
</dbReference>
<evidence type="ECO:0000256" key="3">
    <source>
        <dbReference type="PROSITE-ProRule" id="PRU00169"/>
    </source>
</evidence>
<gene>
    <name evidence="6" type="ORF">ACFOND_15785</name>
</gene>
<evidence type="ECO:0000256" key="2">
    <source>
        <dbReference type="ARBA" id="ARBA00023125"/>
    </source>
</evidence>
<evidence type="ECO:0000313" key="6">
    <source>
        <dbReference type="EMBL" id="MFC3703090.1"/>
    </source>
</evidence>
<dbReference type="SMART" id="SM00448">
    <property type="entry name" value="REC"/>
    <property type="match status" value="1"/>
</dbReference>
<dbReference type="InterPro" id="IPR058245">
    <property type="entry name" value="NreC/VraR/RcsB-like_REC"/>
</dbReference>
<evidence type="ECO:0000313" key="7">
    <source>
        <dbReference type="Proteomes" id="UP001595710"/>
    </source>
</evidence>
<dbReference type="Gene3D" id="1.10.10.10">
    <property type="entry name" value="Winged helix-like DNA-binding domain superfamily/Winged helix DNA-binding domain"/>
    <property type="match status" value="1"/>
</dbReference>
<keyword evidence="7" id="KW-1185">Reference proteome</keyword>
<dbReference type="InterPro" id="IPR001789">
    <property type="entry name" value="Sig_transdc_resp-reg_receiver"/>
</dbReference>
<evidence type="ECO:0000256" key="1">
    <source>
        <dbReference type="ARBA" id="ARBA00022553"/>
    </source>
</evidence>
<dbReference type="InterPro" id="IPR000792">
    <property type="entry name" value="Tscrpt_reg_LuxR_C"/>
</dbReference>
<proteinExistence type="predicted"/>
<dbReference type="Pfam" id="PF00072">
    <property type="entry name" value="Response_reg"/>
    <property type="match status" value="1"/>
</dbReference>
<dbReference type="PANTHER" id="PTHR45566:SF1">
    <property type="entry name" value="HTH-TYPE TRANSCRIPTIONAL REGULATOR YHJB-RELATED"/>
    <property type="match status" value="1"/>
</dbReference>
<dbReference type="PROSITE" id="PS50043">
    <property type="entry name" value="HTH_LUXR_2"/>
    <property type="match status" value="1"/>
</dbReference>
<name>A0ABV7WYX8_9GAMM</name>
<dbReference type="PANTHER" id="PTHR45566">
    <property type="entry name" value="HTH-TYPE TRANSCRIPTIONAL REGULATOR YHJB-RELATED"/>
    <property type="match status" value="1"/>
</dbReference>
<dbReference type="EMBL" id="JBHRYN010000069">
    <property type="protein sequence ID" value="MFC3703090.1"/>
    <property type="molecule type" value="Genomic_DNA"/>
</dbReference>
<dbReference type="CDD" id="cd17535">
    <property type="entry name" value="REC_NarL-like"/>
    <property type="match status" value="1"/>
</dbReference>
<feature type="domain" description="HTH luxR-type" evidence="4">
    <location>
        <begin position="146"/>
        <end position="211"/>
    </location>
</feature>
<evidence type="ECO:0000259" key="4">
    <source>
        <dbReference type="PROSITE" id="PS50043"/>
    </source>
</evidence>
<dbReference type="RefSeq" id="WP_290280021.1">
    <property type="nucleotide sequence ID" value="NZ_JAUFQI010000001.1"/>
</dbReference>
<dbReference type="Gene3D" id="3.40.50.2300">
    <property type="match status" value="1"/>
</dbReference>
<organism evidence="6 7">
    <name type="scientific">Reinekea marina</name>
    <dbReference type="NCBI Taxonomy" id="1310421"/>
    <lineage>
        <taxon>Bacteria</taxon>
        <taxon>Pseudomonadati</taxon>
        <taxon>Pseudomonadota</taxon>
        <taxon>Gammaproteobacteria</taxon>
        <taxon>Oceanospirillales</taxon>
        <taxon>Saccharospirillaceae</taxon>
        <taxon>Reinekea</taxon>
    </lineage>
</organism>
<dbReference type="CDD" id="cd06170">
    <property type="entry name" value="LuxR_C_like"/>
    <property type="match status" value="1"/>
</dbReference>
<dbReference type="PROSITE" id="PS00622">
    <property type="entry name" value="HTH_LUXR_1"/>
    <property type="match status" value="1"/>
</dbReference>
<accession>A0ABV7WYX8</accession>
<feature type="modified residue" description="4-aspartylphosphate" evidence="3">
    <location>
        <position position="61"/>
    </location>
</feature>
<dbReference type="InterPro" id="IPR036388">
    <property type="entry name" value="WH-like_DNA-bd_sf"/>
</dbReference>
<feature type="domain" description="Response regulatory" evidence="5">
    <location>
        <begin position="3"/>
        <end position="126"/>
    </location>
</feature>
<dbReference type="Pfam" id="PF00196">
    <property type="entry name" value="GerE"/>
    <property type="match status" value="1"/>
</dbReference>
<keyword evidence="2" id="KW-0238">DNA-binding</keyword>
<keyword evidence="1 3" id="KW-0597">Phosphoprotein</keyword>
<dbReference type="Proteomes" id="UP001595710">
    <property type="component" value="Unassembled WGS sequence"/>
</dbReference>